<dbReference type="EMBL" id="CM037626">
    <property type="protein sequence ID" value="KAH8012267.1"/>
    <property type="molecule type" value="Genomic_DNA"/>
</dbReference>
<name>A0ACB8FYT4_9SAUR</name>
<sequence length="120" mass="13311">MGWTLHFFTLFYYFSGIRSQPTLTQPPFQSVSPGQTVQLPCTARGSVGHTHWLQQRLGQGPRFALYGASTRGEGIPNRFTGSKSGDVHYLVIANVQAEDEADYYCCSWDGSGSQFHSSEL</sequence>
<evidence type="ECO:0000313" key="1">
    <source>
        <dbReference type="EMBL" id="KAH8012267.1"/>
    </source>
</evidence>
<comment type="caution">
    <text evidence="1">The sequence shown here is derived from an EMBL/GenBank/DDBJ whole genome shotgun (WGS) entry which is preliminary data.</text>
</comment>
<proteinExistence type="predicted"/>
<protein>
    <submittedName>
        <fullName evidence="1">Uncharacterized protein</fullName>
    </submittedName>
</protein>
<dbReference type="Proteomes" id="UP000827872">
    <property type="component" value="Linkage Group LG13"/>
</dbReference>
<organism evidence="1 2">
    <name type="scientific">Sphaerodactylus townsendi</name>
    <dbReference type="NCBI Taxonomy" id="933632"/>
    <lineage>
        <taxon>Eukaryota</taxon>
        <taxon>Metazoa</taxon>
        <taxon>Chordata</taxon>
        <taxon>Craniata</taxon>
        <taxon>Vertebrata</taxon>
        <taxon>Euteleostomi</taxon>
        <taxon>Lepidosauria</taxon>
        <taxon>Squamata</taxon>
        <taxon>Bifurcata</taxon>
        <taxon>Gekkota</taxon>
        <taxon>Sphaerodactylidae</taxon>
        <taxon>Sphaerodactylus</taxon>
    </lineage>
</organism>
<gene>
    <name evidence="1" type="ORF">K3G42_016003</name>
</gene>
<accession>A0ACB8FYT4</accession>
<reference evidence="1" key="1">
    <citation type="submission" date="2021-08" db="EMBL/GenBank/DDBJ databases">
        <title>The first chromosome-level gecko genome reveals the dynamic sex chromosomes of Neotropical dwarf geckos (Sphaerodactylidae: Sphaerodactylus).</title>
        <authorList>
            <person name="Pinto B.J."/>
            <person name="Keating S.E."/>
            <person name="Gamble T."/>
        </authorList>
    </citation>
    <scope>NUCLEOTIDE SEQUENCE</scope>
    <source>
        <strain evidence="1">TG3544</strain>
    </source>
</reference>
<evidence type="ECO:0000313" key="2">
    <source>
        <dbReference type="Proteomes" id="UP000827872"/>
    </source>
</evidence>
<keyword evidence="2" id="KW-1185">Reference proteome</keyword>